<evidence type="ECO:0000256" key="1">
    <source>
        <dbReference type="ARBA" id="ARBA00009875"/>
    </source>
</evidence>
<keyword evidence="5" id="KW-1185">Reference proteome</keyword>
<dbReference type="GO" id="GO:0006412">
    <property type="term" value="P:translation"/>
    <property type="evidence" value="ECO:0007669"/>
    <property type="project" value="InterPro"/>
</dbReference>
<dbReference type="GO" id="GO:0005840">
    <property type="term" value="C:ribosome"/>
    <property type="evidence" value="ECO:0007669"/>
    <property type="project" value="UniProtKB-KW"/>
</dbReference>
<protein>
    <submittedName>
        <fullName evidence="4">Protein NRT1/ PTR FAMILY 5.1</fullName>
    </submittedName>
</protein>
<dbReference type="PANTHER" id="PTHR10759">
    <property type="entry name" value="60S RIBOSOMAL PROTEIN L34"/>
    <property type="match status" value="1"/>
</dbReference>
<keyword evidence="2" id="KW-0689">Ribosomal protein</keyword>
<comment type="similarity">
    <text evidence="1">Belongs to the eukaryotic ribosomal protein eL34 family.</text>
</comment>
<sequence length="168" mass="18881">MEAKADYTQDGIVDFCGQPAVSSKTGKWKACAFLVGYEAFERMAFYGVASNLVNYLTTQLHEDIVSSLGSVWITPILGAYVADSYLGQFLTFTLSSLVYVLIPHLRPTEYKRLRLPRNRRTVNRAYGGVLSGSVVRERIIRAFLVEEKKIVKKVLKIQKAKEKQALKG</sequence>
<dbReference type="GO" id="GO:0003735">
    <property type="term" value="F:structural constituent of ribosome"/>
    <property type="evidence" value="ECO:0007669"/>
    <property type="project" value="InterPro"/>
</dbReference>
<dbReference type="Gene3D" id="1.20.1250.20">
    <property type="entry name" value="MFS general substrate transporter like domains"/>
    <property type="match status" value="1"/>
</dbReference>
<keyword evidence="3" id="KW-0687">Ribonucleoprotein</keyword>
<accession>A0A445HPN2</accession>
<dbReference type="SMR" id="A0A445HPN2"/>
<dbReference type="EMBL" id="QZWG01000012">
    <property type="protein sequence ID" value="RZB75746.1"/>
    <property type="molecule type" value="Genomic_DNA"/>
</dbReference>
<dbReference type="Proteomes" id="UP000289340">
    <property type="component" value="Chromosome 12"/>
</dbReference>
<dbReference type="GO" id="GO:1990904">
    <property type="term" value="C:ribonucleoprotein complex"/>
    <property type="evidence" value="ECO:0007669"/>
    <property type="project" value="UniProtKB-KW"/>
</dbReference>
<gene>
    <name evidence="4" type="ORF">D0Y65_034300</name>
</gene>
<evidence type="ECO:0000256" key="3">
    <source>
        <dbReference type="ARBA" id="ARBA00023274"/>
    </source>
</evidence>
<proteinExistence type="inferred from homology"/>
<evidence type="ECO:0000313" key="4">
    <source>
        <dbReference type="EMBL" id="RZB75746.1"/>
    </source>
</evidence>
<dbReference type="AlphaFoldDB" id="A0A445HPN2"/>
<reference evidence="4 5" key="1">
    <citation type="submission" date="2018-09" db="EMBL/GenBank/DDBJ databases">
        <title>A high-quality reference genome of wild soybean provides a powerful tool to mine soybean genomes.</title>
        <authorList>
            <person name="Xie M."/>
            <person name="Chung C.Y.L."/>
            <person name="Li M.-W."/>
            <person name="Wong F.-L."/>
            <person name="Chan T.-F."/>
            <person name="Lam H.-M."/>
        </authorList>
    </citation>
    <scope>NUCLEOTIDE SEQUENCE [LARGE SCALE GENOMIC DNA]</scope>
    <source>
        <strain evidence="5">cv. W05</strain>
        <tissue evidence="4">Hypocotyl of etiolated seedlings</tissue>
    </source>
</reference>
<dbReference type="Gene3D" id="6.20.340.10">
    <property type="match status" value="1"/>
</dbReference>
<name>A0A445HPN2_GLYSO</name>
<dbReference type="InterPro" id="IPR008195">
    <property type="entry name" value="Ribosomal_eL34"/>
</dbReference>
<dbReference type="InterPro" id="IPR036259">
    <property type="entry name" value="MFS_trans_sf"/>
</dbReference>
<dbReference type="InterPro" id="IPR038562">
    <property type="entry name" value="Ribosomal_eL34_C_sf"/>
</dbReference>
<dbReference type="Pfam" id="PF01199">
    <property type="entry name" value="Ribosomal_L34e"/>
    <property type="match status" value="1"/>
</dbReference>
<evidence type="ECO:0000256" key="2">
    <source>
        <dbReference type="ARBA" id="ARBA00022980"/>
    </source>
</evidence>
<comment type="caution">
    <text evidence="4">The sequence shown here is derived from an EMBL/GenBank/DDBJ whole genome shotgun (WGS) entry which is preliminary data.</text>
</comment>
<organism evidence="4 5">
    <name type="scientific">Glycine soja</name>
    <name type="common">Wild soybean</name>
    <dbReference type="NCBI Taxonomy" id="3848"/>
    <lineage>
        <taxon>Eukaryota</taxon>
        <taxon>Viridiplantae</taxon>
        <taxon>Streptophyta</taxon>
        <taxon>Embryophyta</taxon>
        <taxon>Tracheophyta</taxon>
        <taxon>Spermatophyta</taxon>
        <taxon>Magnoliopsida</taxon>
        <taxon>eudicotyledons</taxon>
        <taxon>Gunneridae</taxon>
        <taxon>Pentapetalae</taxon>
        <taxon>rosids</taxon>
        <taxon>fabids</taxon>
        <taxon>Fabales</taxon>
        <taxon>Fabaceae</taxon>
        <taxon>Papilionoideae</taxon>
        <taxon>50 kb inversion clade</taxon>
        <taxon>NPAAA clade</taxon>
        <taxon>indigoferoid/millettioid clade</taxon>
        <taxon>Phaseoleae</taxon>
        <taxon>Glycine</taxon>
        <taxon>Glycine subgen. Soja</taxon>
    </lineage>
</organism>
<evidence type="ECO:0000313" key="5">
    <source>
        <dbReference type="Proteomes" id="UP000289340"/>
    </source>
</evidence>